<dbReference type="GO" id="GO:0097176">
    <property type="term" value="P:epoxide metabolic process"/>
    <property type="evidence" value="ECO:0007669"/>
    <property type="project" value="TreeGrafter"/>
</dbReference>
<dbReference type="AlphaFoldDB" id="A0A6G6J5N8"/>
<dbReference type="SUPFAM" id="SSF53474">
    <property type="entry name" value="alpha/beta-Hydrolases"/>
    <property type="match status" value="1"/>
</dbReference>
<protein>
    <submittedName>
        <fullName evidence="6">Epoxide hydrolase</fullName>
    </submittedName>
</protein>
<evidence type="ECO:0000313" key="7">
    <source>
        <dbReference type="Proteomes" id="UP000501063"/>
    </source>
</evidence>
<evidence type="ECO:0000256" key="2">
    <source>
        <dbReference type="ARBA" id="ARBA00022797"/>
    </source>
</evidence>
<gene>
    <name evidence="6" type="ORF">G5B91_27435</name>
</gene>
<keyword evidence="3 6" id="KW-0378">Hydrolase</keyword>
<evidence type="ECO:0000313" key="6">
    <source>
        <dbReference type="EMBL" id="QIE89791.1"/>
    </source>
</evidence>
<feature type="active site" description="Proton acceptor" evidence="4">
    <location>
        <position position="357"/>
    </location>
</feature>
<sequence length="377" mass="42066">MKTFQVEWSQAEIDRVVAKVAGCRLPPAPAGSGWSLGCDAEFLAGLQRHWVDGFDWQACIARLNRYPQYQVEIDGQLLHFVHVQGEAQGRRPLLLTHGWPGSHFEFWQVIEPLAYPSRHGGRAEDAFDLVIPSLPGFGFSGKPAGVTSQRRTAGLWNRLMTEVLGYPRYRAQGGDWGAIVTSWLALDHPESVEAIHLNLLGFRSLTPPRDDAEKAWQGRAEAAQRAYSGYAAVQMTRPQSIAWAAADNPLGQAAWILERFHDWSDLRARSFEDVHDRDSLLTNILLYVMTDSFTSAAWFYPGVVQDGFTILPPGTRCEVPTYFAAYSGDALAPVPPRSRVELVYNLAGWSDPREGGHFAAMEVPALFCEDLRRWGRG</sequence>
<dbReference type="Proteomes" id="UP000501063">
    <property type="component" value="Chromosome"/>
</dbReference>
<dbReference type="RefSeq" id="WP_038803724.1">
    <property type="nucleotide sequence ID" value="NZ_CAMIIC010000002.1"/>
</dbReference>
<dbReference type="Gene3D" id="3.40.50.1820">
    <property type="entry name" value="alpha/beta hydrolase"/>
    <property type="match status" value="1"/>
</dbReference>
<dbReference type="InterPro" id="IPR029058">
    <property type="entry name" value="AB_hydrolase_fold"/>
</dbReference>
<dbReference type="InterPro" id="IPR010497">
    <property type="entry name" value="Epoxide_hydro_N"/>
</dbReference>
<dbReference type="InterPro" id="IPR016292">
    <property type="entry name" value="Epoxide_hydrolase"/>
</dbReference>
<keyword evidence="2" id="KW-0058">Aromatic hydrocarbons catabolism</keyword>
<feature type="active site" description="Nucleophile" evidence="4">
    <location>
        <position position="175"/>
    </location>
</feature>
<name>A0A6G6J5N8_PSENT</name>
<evidence type="ECO:0000259" key="5">
    <source>
        <dbReference type="Pfam" id="PF06441"/>
    </source>
</evidence>
<dbReference type="GO" id="GO:0004301">
    <property type="term" value="F:epoxide hydrolase activity"/>
    <property type="evidence" value="ECO:0007669"/>
    <property type="project" value="TreeGrafter"/>
</dbReference>
<dbReference type="PANTHER" id="PTHR21661">
    <property type="entry name" value="EPOXIDE HYDROLASE 1-RELATED"/>
    <property type="match status" value="1"/>
</dbReference>
<dbReference type="KEGG" id="pnt:G5B91_27435"/>
<dbReference type="InterPro" id="IPR000639">
    <property type="entry name" value="Epox_hydrolase-like"/>
</dbReference>
<evidence type="ECO:0000256" key="1">
    <source>
        <dbReference type="ARBA" id="ARBA00010088"/>
    </source>
</evidence>
<accession>A0A6G6J5N8</accession>
<reference evidence="6 7" key="1">
    <citation type="submission" date="2020-02" db="EMBL/GenBank/DDBJ databases">
        <title>Integrative conjugative elements (ICEs) and plasmids drive adaptation of Pseudomonas nitroreducens strain HBP1 to wastewater environment.</title>
        <authorList>
            <person name="Sentchilo V."/>
            <person name="Carraro N."/>
            <person name="Bertelli C."/>
            <person name="van der Meer J.R."/>
        </authorList>
    </citation>
    <scope>NUCLEOTIDE SEQUENCE [LARGE SCALE GENOMIC DNA]</scope>
    <source>
        <strain evidence="6 7">HBP1</strain>
    </source>
</reference>
<feature type="active site" description="Proton donor" evidence="4">
    <location>
        <position position="300"/>
    </location>
</feature>
<proteinExistence type="inferred from homology"/>
<dbReference type="Pfam" id="PF06441">
    <property type="entry name" value="EHN"/>
    <property type="match status" value="1"/>
</dbReference>
<feature type="domain" description="Epoxide hydrolase N-terminal" evidence="5">
    <location>
        <begin position="2"/>
        <end position="106"/>
    </location>
</feature>
<dbReference type="PRINTS" id="PR00412">
    <property type="entry name" value="EPOXHYDRLASE"/>
</dbReference>
<organism evidence="6 7">
    <name type="scientific">Pseudomonas nitroreducens</name>
    <dbReference type="NCBI Taxonomy" id="46680"/>
    <lineage>
        <taxon>Bacteria</taxon>
        <taxon>Pseudomonadati</taxon>
        <taxon>Pseudomonadota</taxon>
        <taxon>Gammaproteobacteria</taxon>
        <taxon>Pseudomonadales</taxon>
        <taxon>Pseudomonadaceae</taxon>
        <taxon>Pseudomonas</taxon>
    </lineage>
</organism>
<dbReference type="PIRSF" id="PIRSF001112">
    <property type="entry name" value="Epoxide_hydrolase"/>
    <property type="match status" value="1"/>
</dbReference>
<dbReference type="EMBL" id="CP049140">
    <property type="protein sequence ID" value="QIE89791.1"/>
    <property type="molecule type" value="Genomic_DNA"/>
</dbReference>
<dbReference type="PANTHER" id="PTHR21661:SF35">
    <property type="entry name" value="EPOXIDE HYDROLASE"/>
    <property type="match status" value="1"/>
</dbReference>
<evidence type="ECO:0000256" key="3">
    <source>
        <dbReference type="ARBA" id="ARBA00022801"/>
    </source>
</evidence>
<evidence type="ECO:0000256" key="4">
    <source>
        <dbReference type="PIRSR" id="PIRSR001112-1"/>
    </source>
</evidence>
<comment type="similarity">
    <text evidence="1">Belongs to the peptidase S33 family.</text>
</comment>